<accession>A0ABD2Z872</accession>
<dbReference type="InterPro" id="IPR011989">
    <property type="entry name" value="ARM-like"/>
</dbReference>
<dbReference type="Proteomes" id="UP001630127">
    <property type="component" value="Unassembled WGS sequence"/>
</dbReference>
<evidence type="ECO:0008006" key="3">
    <source>
        <dbReference type="Google" id="ProtNLM"/>
    </source>
</evidence>
<dbReference type="Gene3D" id="1.25.10.10">
    <property type="entry name" value="Leucine-rich Repeat Variant"/>
    <property type="match status" value="1"/>
</dbReference>
<keyword evidence="2" id="KW-1185">Reference proteome</keyword>
<protein>
    <recommendedName>
        <fullName evidence="3">Kinesin-like protein</fullName>
    </recommendedName>
</protein>
<evidence type="ECO:0000313" key="1">
    <source>
        <dbReference type="EMBL" id="KAL3515049.1"/>
    </source>
</evidence>
<dbReference type="InterPro" id="IPR027417">
    <property type="entry name" value="P-loop_NTPase"/>
</dbReference>
<name>A0ABD2Z872_9GENT</name>
<organism evidence="1 2">
    <name type="scientific">Cinchona calisaya</name>
    <dbReference type="NCBI Taxonomy" id="153742"/>
    <lineage>
        <taxon>Eukaryota</taxon>
        <taxon>Viridiplantae</taxon>
        <taxon>Streptophyta</taxon>
        <taxon>Embryophyta</taxon>
        <taxon>Tracheophyta</taxon>
        <taxon>Spermatophyta</taxon>
        <taxon>Magnoliopsida</taxon>
        <taxon>eudicotyledons</taxon>
        <taxon>Gunneridae</taxon>
        <taxon>Pentapetalae</taxon>
        <taxon>asterids</taxon>
        <taxon>lamiids</taxon>
        <taxon>Gentianales</taxon>
        <taxon>Rubiaceae</taxon>
        <taxon>Cinchonoideae</taxon>
        <taxon>Cinchoneae</taxon>
        <taxon>Cinchona</taxon>
    </lineage>
</organism>
<dbReference type="SUPFAM" id="SSF52540">
    <property type="entry name" value="P-loop containing nucleoside triphosphate hydrolases"/>
    <property type="match status" value="1"/>
</dbReference>
<reference evidence="1 2" key="1">
    <citation type="submission" date="2024-11" db="EMBL/GenBank/DDBJ databases">
        <title>A near-complete genome assembly of Cinchona calisaya.</title>
        <authorList>
            <person name="Lian D.C."/>
            <person name="Zhao X.W."/>
            <person name="Wei L."/>
        </authorList>
    </citation>
    <scope>NUCLEOTIDE SEQUENCE [LARGE SCALE GENOMIC DNA]</scope>
    <source>
        <tissue evidence="1">Nenye</tissue>
    </source>
</reference>
<dbReference type="AlphaFoldDB" id="A0ABD2Z872"/>
<comment type="caution">
    <text evidence="1">The sequence shown here is derived from an EMBL/GenBank/DDBJ whole genome shotgun (WGS) entry which is preliminary data.</text>
</comment>
<proteinExistence type="predicted"/>
<evidence type="ECO:0000313" key="2">
    <source>
        <dbReference type="Proteomes" id="UP001630127"/>
    </source>
</evidence>
<gene>
    <name evidence="1" type="ORF">ACH5RR_021951</name>
</gene>
<dbReference type="EMBL" id="JBJUIK010000010">
    <property type="protein sequence ID" value="KAL3515049.1"/>
    <property type="molecule type" value="Genomic_DNA"/>
</dbReference>
<sequence>MSGEEIGVALQTHINGVMLHRASEALSAAADRLLPPTPDPFDKCVPHLSRAFEESQHKADQVKTSLSTNDAELSTLRDNLKELEEPREMKGDIDRKNAILKMQGAQLAQMEKERNVLICPDVFTIEYMWKQETKQHVYDDFATQEPVFEDNKLSFVDLAGSERVKKSGCSGIQLKPKKLDCNSLISCHVSLSFVSECENILASTAFSIYIDSLGKQRYSTCKYRREIKAAKDVLAEKPVTSGESSQLDPSLLDELLANIATLFCVYQKLPETFVTRVKTAQKSSAQ</sequence>